<evidence type="ECO:0000256" key="1">
    <source>
        <dbReference type="SAM" id="MobiDB-lite"/>
    </source>
</evidence>
<reference evidence="2 3" key="1">
    <citation type="submission" date="2019-08" db="EMBL/GenBank/DDBJ databases">
        <title>Deep-cultivation of Planctomycetes and their phenomic and genomic characterization uncovers novel biology.</title>
        <authorList>
            <person name="Wiegand S."/>
            <person name="Jogler M."/>
            <person name="Boedeker C."/>
            <person name="Pinto D."/>
            <person name="Vollmers J."/>
            <person name="Rivas-Marin E."/>
            <person name="Kohn T."/>
            <person name="Peeters S.H."/>
            <person name="Heuer A."/>
            <person name="Rast P."/>
            <person name="Oberbeckmann S."/>
            <person name="Bunk B."/>
            <person name="Jeske O."/>
            <person name="Meyerdierks A."/>
            <person name="Storesund J.E."/>
            <person name="Kallscheuer N."/>
            <person name="Luecker S."/>
            <person name="Lage O.M."/>
            <person name="Pohl T."/>
            <person name="Merkel B.J."/>
            <person name="Hornburger P."/>
            <person name="Mueller R.-W."/>
            <person name="Bruemmer F."/>
            <person name="Labrenz M."/>
            <person name="Spormann A.M."/>
            <person name="Op den Camp H."/>
            <person name="Overmann J."/>
            <person name="Amann R."/>
            <person name="Jetten M.S.M."/>
            <person name="Mascher T."/>
            <person name="Medema M.H."/>
            <person name="Devos D.P."/>
            <person name="Kaster A.-K."/>
            <person name="Ovreas L."/>
            <person name="Rohde M."/>
            <person name="Galperin M.Y."/>
            <person name="Jogler C."/>
        </authorList>
    </citation>
    <scope>NUCLEOTIDE SEQUENCE [LARGE SCALE GENOMIC DNA]</scope>
    <source>
        <strain evidence="2 3">OJF2</strain>
    </source>
</reference>
<feature type="compositionally biased region" description="Basic and acidic residues" evidence="1">
    <location>
        <begin position="40"/>
        <end position="57"/>
    </location>
</feature>
<protein>
    <submittedName>
        <fullName evidence="2">Phosphate-selective porin O and P</fullName>
    </submittedName>
</protein>
<dbReference type="Proteomes" id="UP000324233">
    <property type="component" value="Chromosome"/>
</dbReference>
<dbReference type="RefSeq" id="WP_148590301.1">
    <property type="nucleotide sequence ID" value="NZ_CP042997.1"/>
</dbReference>
<dbReference type="AlphaFoldDB" id="A0A5B9VUB0"/>
<dbReference type="KEGG" id="agv:OJF2_01290"/>
<feature type="compositionally biased region" description="Low complexity" evidence="1">
    <location>
        <begin position="77"/>
        <end position="94"/>
    </location>
</feature>
<organism evidence="2 3">
    <name type="scientific">Aquisphaera giovannonii</name>
    <dbReference type="NCBI Taxonomy" id="406548"/>
    <lineage>
        <taxon>Bacteria</taxon>
        <taxon>Pseudomonadati</taxon>
        <taxon>Planctomycetota</taxon>
        <taxon>Planctomycetia</taxon>
        <taxon>Isosphaerales</taxon>
        <taxon>Isosphaeraceae</taxon>
        <taxon>Aquisphaera</taxon>
    </lineage>
</organism>
<feature type="region of interest" description="Disordered" evidence="1">
    <location>
        <begin position="24"/>
        <end position="140"/>
    </location>
</feature>
<dbReference type="CDD" id="cd14686">
    <property type="entry name" value="bZIP"/>
    <property type="match status" value="1"/>
</dbReference>
<feature type="compositionally biased region" description="Polar residues" evidence="1">
    <location>
        <begin position="59"/>
        <end position="71"/>
    </location>
</feature>
<evidence type="ECO:0000313" key="2">
    <source>
        <dbReference type="EMBL" id="QEH31664.1"/>
    </source>
</evidence>
<evidence type="ECO:0000313" key="3">
    <source>
        <dbReference type="Proteomes" id="UP000324233"/>
    </source>
</evidence>
<name>A0A5B9VUB0_9BACT</name>
<dbReference type="Gene3D" id="2.40.160.10">
    <property type="entry name" value="Porin"/>
    <property type="match status" value="1"/>
</dbReference>
<dbReference type="InterPro" id="IPR010870">
    <property type="entry name" value="Porin_O/P"/>
</dbReference>
<gene>
    <name evidence="2" type="ORF">OJF2_01290</name>
</gene>
<keyword evidence="3" id="KW-1185">Reference proteome</keyword>
<dbReference type="InterPro" id="IPR023614">
    <property type="entry name" value="Porin_dom_sf"/>
</dbReference>
<dbReference type="OrthoDB" id="9807854at2"/>
<proteinExistence type="predicted"/>
<dbReference type="EMBL" id="CP042997">
    <property type="protein sequence ID" value="QEH31664.1"/>
    <property type="molecule type" value="Genomic_DNA"/>
</dbReference>
<feature type="compositionally biased region" description="Low complexity" evidence="1">
    <location>
        <begin position="104"/>
        <end position="115"/>
    </location>
</feature>
<feature type="compositionally biased region" description="Polar residues" evidence="1">
    <location>
        <begin position="116"/>
        <end position="125"/>
    </location>
</feature>
<dbReference type="SUPFAM" id="SSF56935">
    <property type="entry name" value="Porins"/>
    <property type="match status" value="1"/>
</dbReference>
<dbReference type="Pfam" id="PF07396">
    <property type="entry name" value="Porin_O_P"/>
    <property type="match status" value="1"/>
</dbReference>
<accession>A0A5B9VUB0</accession>
<feature type="compositionally biased region" description="Pro residues" evidence="1">
    <location>
        <begin position="27"/>
        <end position="36"/>
    </location>
</feature>
<sequence length="550" mass="60549">MAAPFLAGALGILLAGVGVEVRAQEPAPAPPAPTPSPDGASREAQLEDEVRQLKDMVRQLSTRVEELSQSIPARPDGAATGSGAEAGPGAASGRAGAGAGANAGAGRSPSAGPSSQPDISASTGGSAAPRSVLDPRRTSRFNMPGMALDLPAKVKFGPGFEIQTEDTEYQLQFHNLTQMDGRFYTQAEQTPVHSTFLLPREWYIFSGRLGKPFEYYVAIAQGIDNVNLLDSYLNVNFDPRMNVKIGRYKTPFTYEFYGLGINAMPTPERSLFYNNFGLNRDIGLMAYGALYDKRFDYAVGIFNGTRNGYVDSNDFKDVAALINFRPFTKREGSVLESLNFGGSVNSGLQNSVPIPTILRTNVPTTGNTAIGPQFLTFNSNVRENGLRSLWSLHAAYYYRQLSLIAEWQGGYQSYAPASDLTRRTRLPVDSYYVTLAYFLTGETVSGRGVLKPNRNFDLRKGKFGLGAFELVTRYNYLGIGDQVFTAGLADPNLWTNHLYTVDVGVNWYWSQFVKVYLGWQRAEFGSPVVYAPDRFQRTSDQLWMRFQVYF</sequence>